<dbReference type="EMBL" id="JAENII010000001">
    <property type="protein sequence ID" value="MBK1825425.1"/>
    <property type="molecule type" value="Genomic_DNA"/>
</dbReference>
<dbReference type="PANTHER" id="PTHR22600">
    <property type="entry name" value="BETA-HEXOSAMINIDASE"/>
    <property type="match status" value="1"/>
</dbReference>
<evidence type="ECO:0000256" key="3">
    <source>
        <dbReference type="ARBA" id="ARBA00012663"/>
    </source>
</evidence>
<evidence type="ECO:0000259" key="8">
    <source>
        <dbReference type="Pfam" id="PF02838"/>
    </source>
</evidence>
<evidence type="ECO:0000256" key="6">
    <source>
        <dbReference type="SAM" id="SignalP"/>
    </source>
</evidence>
<dbReference type="InterPro" id="IPR015882">
    <property type="entry name" value="HEX_bac_N"/>
</dbReference>
<dbReference type="SUPFAM" id="SSF51445">
    <property type="entry name" value="(Trans)glycosidases"/>
    <property type="match status" value="1"/>
</dbReference>
<feature type="domain" description="Glycoside hydrolase family 20 catalytic" evidence="7">
    <location>
        <begin position="159"/>
        <end position="263"/>
    </location>
</feature>
<comment type="similarity">
    <text evidence="2">Belongs to the glycosyl hydrolase 20 family.</text>
</comment>
<keyword evidence="5" id="KW-0326">Glycosidase</keyword>
<organism evidence="9 10">
    <name type="scientific">Haloferula rosea</name>
    <dbReference type="NCBI Taxonomy" id="490093"/>
    <lineage>
        <taxon>Bacteria</taxon>
        <taxon>Pseudomonadati</taxon>
        <taxon>Verrucomicrobiota</taxon>
        <taxon>Verrucomicrobiia</taxon>
        <taxon>Verrucomicrobiales</taxon>
        <taxon>Verrucomicrobiaceae</taxon>
        <taxon>Haloferula</taxon>
    </lineage>
</organism>
<dbReference type="InterPro" id="IPR015883">
    <property type="entry name" value="Glyco_hydro_20_cat"/>
</dbReference>
<dbReference type="Proteomes" id="UP000658278">
    <property type="component" value="Unassembled WGS sequence"/>
</dbReference>
<evidence type="ECO:0000313" key="10">
    <source>
        <dbReference type="Proteomes" id="UP000658278"/>
    </source>
</evidence>
<sequence length="681" mass="76981">MNIADRWGSDFVMTRLLTVLCCACLCLAAVAARPALLPMPQQVEWGQAEVTLEGVRFGVPPGWKTGRGGQVVAVLGALRSEHGLASDDGYPIRFVMGKVEVPRFPEEAYRIEVTPEGTTVTANGELGHLRAVQTIRQLMVSTDGRTTLPVCRIVDYPAFKVRGFMHDVGRNFQSIEQLRMQIDIMAAYKLNVFHWHLSDHYGWRLESKKYPGLQKDEAFTRGIGDYYTQQEFVDMVNYCWERGIMVLPEFDSPGHSGAFRKGIGIQTMMDPRAETAMVGLIDELCGLVSAERMPWIHLGTDEAHAAAERVPASYLPALHAAVHGHGREVVGWWKGIQVPGDTRQILQTWAKAAPTPGKRHIDSRSNYINHLTALDAPLRFFFQQPCRVPHGDEINLGGILCYWPDLRVSDEKAGLRISPVLLSMVAYSESVWRGLEEDRPEFWAKVPPQGSKEFEAFRDFEQRLVEHRDRFMDGKPFHFVRTTDIPWRLLGPIRNDELPELPEQGVRELYQTEAGPYRWTKPIHGGTIHSQHFFGFPGHLKAGKGDDTVYAFTRIHSEEAREVDAWINFNTVSSSDYRAGVARPGDWNANPACDVWLNGERVDPPEWKSSGDTDKETPITDGVFTNREPAKLSLRKGWNTILLRSAPKWKWCFTFAPIEWDGVLAREVEGLTYSVDFPRAE</sequence>
<dbReference type="GO" id="GO:0030203">
    <property type="term" value="P:glycosaminoglycan metabolic process"/>
    <property type="evidence" value="ECO:0007669"/>
    <property type="project" value="TreeGrafter"/>
</dbReference>
<keyword evidence="6" id="KW-0732">Signal</keyword>
<keyword evidence="10" id="KW-1185">Reference proteome</keyword>
<name>A0A934VEE0_9BACT</name>
<feature type="domain" description="Beta-hexosaminidase bacterial type N-terminal" evidence="8">
    <location>
        <begin position="34"/>
        <end position="156"/>
    </location>
</feature>
<dbReference type="AlphaFoldDB" id="A0A934VEE0"/>
<comment type="caution">
    <text evidence="9">The sequence shown here is derived from an EMBL/GenBank/DDBJ whole genome shotgun (WGS) entry which is preliminary data.</text>
</comment>
<evidence type="ECO:0000256" key="1">
    <source>
        <dbReference type="ARBA" id="ARBA00001231"/>
    </source>
</evidence>
<dbReference type="InterPro" id="IPR029018">
    <property type="entry name" value="Hex-like_dom2"/>
</dbReference>
<feature type="chain" id="PRO_5037435462" description="beta-N-acetylhexosaminidase" evidence="6">
    <location>
        <begin position="32"/>
        <end position="681"/>
    </location>
</feature>
<dbReference type="GO" id="GO:0005975">
    <property type="term" value="P:carbohydrate metabolic process"/>
    <property type="evidence" value="ECO:0007669"/>
    <property type="project" value="InterPro"/>
</dbReference>
<protein>
    <recommendedName>
        <fullName evidence="3">beta-N-acetylhexosaminidase</fullName>
        <ecNumber evidence="3">3.2.1.52</ecNumber>
    </recommendedName>
</protein>
<dbReference type="Gene3D" id="3.30.379.10">
    <property type="entry name" value="Chitobiase/beta-hexosaminidase domain 2-like"/>
    <property type="match status" value="1"/>
</dbReference>
<dbReference type="RefSeq" id="WP_200275008.1">
    <property type="nucleotide sequence ID" value="NZ_JAENII010000001.1"/>
</dbReference>
<dbReference type="EC" id="3.2.1.52" evidence="3"/>
<dbReference type="GO" id="GO:0004563">
    <property type="term" value="F:beta-N-acetylhexosaminidase activity"/>
    <property type="evidence" value="ECO:0007669"/>
    <property type="project" value="UniProtKB-EC"/>
</dbReference>
<dbReference type="SUPFAM" id="SSF55545">
    <property type="entry name" value="beta-N-acetylhexosaminidase-like domain"/>
    <property type="match status" value="1"/>
</dbReference>
<keyword evidence="4" id="KW-0378">Hydrolase</keyword>
<evidence type="ECO:0000256" key="2">
    <source>
        <dbReference type="ARBA" id="ARBA00006285"/>
    </source>
</evidence>
<dbReference type="Gene3D" id="3.20.20.80">
    <property type="entry name" value="Glycosidases"/>
    <property type="match status" value="1"/>
</dbReference>
<proteinExistence type="inferred from homology"/>
<dbReference type="Pfam" id="PF02838">
    <property type="entry name" value="Glyco_hydro_20b"/>
    <property type="match status" value="1"/>
</dbReference>
<dbReference type="GO" id="GO:0016020">
    <property type="term" value="C:membrane"/>
    <property type="evidence" value="ECO:0007669"/>
    <property type="project" value="TreeGrafter"/>
</dbReference>
<dbReference type="PANTHER" id="PTHR22600:SF57">
    <property type="entry name" value="BETA-N-ACETYLHEXOSAMINIDASE"/>
    <property type="match status" value="1"/>
</dbReference>
<reference evidence="9" key="1">
    <citation type="submission" date="2021-01" db="EMBL/GenBank/DDBJ databases">
        <title>Modified the classification status of verrucomicrobia.</title>
        <authorList>
            <person name="Feng X."/>
        </authorList>
    </citation>
    <scope>NUCLEOTIDE SEQUENCE</scope>
    <source>
        <strain evidence="9">KCTC 22201</strain>
    </source>
</reference>
<dbReference type="InterPro" id="IPR025705">
    <property type="entry name" value="Beta_hexosaminidase_sua/sub"/>
</dbReference>
<accession>A0A934VEE0</accession>
<dbReference type="Pfam" id="PF00728">
    <property type="entry name" value="Glyco_hydro_20"/>
    <property type="match status" value="1"/>
</dbReference>
<comment type="catalytic activity">
    <reaction evidence="1">
        <text>Hydrolysis of terminal non-reducing N-acetyl-D-hexosamine residues in N-acetyl-beta-D-hexosaminides.</text>
        <dbReference type="EC" id="3.2.1.52"/>
    </reaction>
</comment>
<evidence type="ECO:0000259" key="7">
    <source>
        <dbReference type="Pfam" id="PF00728"/>
    </source>
</evidence>
<dbReference type="InterPro" id="IPR017853">
    <property type="entry name" value="GH"/>
</dbReference>
<dbReference type="PRINTS" id="PR00738">
    <property type="entry name" value="GLHYDRLASE20"/>
</dbReference>
<evidence type="ECO:0000313" key="9">
    <source>
        <dbReference type="EMBL" id="MBK1825425.1"/>
    </source>
</evidence>
<gene>
    <name evidence="9" type="ORF">JIN81_00210</name>
</gene>
<evidence type="ECO:0000256" key="5">
    <source>
        <dbReference type="ARBA" id="ARBA00023295"/>
    </source>
</evidence>
<evidence type="ECO:0000256" key="4">
    <source>
        <dbReference type="ARBA" id="ARBA00022801"/>
    </source>
</evidence>
<feature type="signal peptide" evidence="6">
    <location>
        <begin position="1"/>
        <end position="31"/>
    </location>
</feature>